<evidence type="ECO:0000313" key="1">
    <source>
        <dbReference type="EMBL" id="NYF51070.1"/>
    </source>
</evidence>
<sequence length="121" mass="13649">MPLQETYLEKPVNGGRALVIKSYDEKLAREAFESIGDDTLESIATALKLHDLFEEEDIPNAQSPEYRDFLWETLSDEAREDGHTKSFFIVVKEITGQLPAALYVSPDWPSAELFAQGLSQE</sequence>
<dbReference type="AlphaFoldDB" id="A0A7Y9NKI4"/>
<reference evidence="1 2" key="1">
    <citation type="submission" date="2020-07" db="EMBL/GenBank/DDBJ databases">
        <title>Genomic Encyclopedia of Type Strains, Phase IV (KMG-V): Genome sequencing to study the core and pangenomes of soil and plant-associated prokaryotes.</title>
        <authorList>
            <person name="Whitman W."/>
        </authorList>
    </citation>
    <scope>NUCLEOTIDE SEQUENCE [LARGE SCALE GENOMIC DNA]</scope>
    <source>
        <strain evidence="1 2">M8UP30</strain>
    </source>
</reference>
<accession>A0A7Y9NKI4</accession>
<evidence type="ECO:0000313" key="2">
    <source>
        <dbReference type="Proteomes" id="UP000534186"/>
    </source>
</evidence>
<gene>
    <name evidence="1" type="ORF">HDF12_001435</name>
</gene>
<dbReference type="Proteomes" id="UP000534186">
    <property type="component" value="Unassembled WGS sequence"/>
</dbReference>
<comment type="caution">
    <text evidence="1">The sequence shown here is derived from an EMBL/GenBank/DDBJ whole genome shotgun (WGS) entry which is preliminary data.</text>
</comment>
<organism evidence="1 2">
    <name type="scientific">Tunturiibacter lichenicola</name>
    <dbReference type="NCBI Taxonomy" id="2051959"/>
    <lineage>
        <taxon>Bacteria</taxon>
        <taxon>Pseudomonadati</taxon>
        <taxon>Acidobacteriota</taxon>
        <taxon>Terriglobia</taxon>
        <taxon>Terriglobales</taxon>
        <taxon>Acidobacteriaceae</taxon>
        <taxon>Tunturiibacter</taxon>
    </lineage>
</organism>
<protein>
    <submittedName>
        <fullName evidence="1">Uncharacterized protein</fullName>
    </submittedName>
</protein>
<proteinExistence type="predicted"/>
<name>A0A7Y9NKI4_9BACT</name>
<dbReference type="EMBL" id="JACCCV010000001">
    <property type="protein sequence ID" value="NYF51070.1"/>
    <property type="molecule type" value="Genomic_DNA"/>
</dbReference>